<dbReference type="Pfam" id="PF04519">
    <property type="entry name" value="Bactofilin"/>
    <property type="match status" value="1"/>
</dbReference>
<dbReference type="PANTHER" id="PTHR35024">
    <property type="entry name" value="HYPOTHETICAL CYTOSOLIC PROTEIN"/>
    <property type="match status" value="1"/>
</dbReference>
<accession>A0A6I6JGR9</accession>
<gene>
    <name evidence="2" type="ORF">GM415_06085</name>
</gene>
<dbReference type="Proteomes" id="UP000428328">
    <property type="component" value="Chromosome"/>
</dbReference>
<protein>
    <submittedName>
        <fullName evidence="2">Polymer-forming cytoskeletal protein</fullName>
    </submittedName>
</protein>
<sequence>MGLFGSKQSDNTELNAFLGVGTEYKGKLDFVGTVRIDGQFEGEISTDGDLILGRKASIIGKIRVGRLTSCGRIEGEVTVKERAVLEKTSVLNGSLSTPALVVEQGAVMEGNIVMTKEGVAAGAKVVAADFGAKATRDDAPETPIAKTGSGDSIL</sequence>
<dbReference type="PANTHER" id="PTHR35024:SF4">
    <property type="entry name" value="POLYMER-FORMING CYTOSKELETAL PROTEIN"/>
    <property type="match status" value="1"/>
</dbReference>
<dbReference type="EMBL" id="CP046400">
    <property type="protein sequence ID" value="QGY39703.1"/>
    <property type="molecule type" value="Genomic_DNA"/>
</dbReference>
<keyword evidence="3" id="KW-1185">Reference proteome</keyword>
<evidence type="ECO:0000313" key="3">
    <source>
        <dbReference type="Proteomes" id="UP000428328"/>
    </source>
</evidence>
<organism evidence="2 3">
    <name type="scientific">Pseudodesulfovibrio cashew</name>
    <dbReference type="NCBI Taxonomy" id="2678688"/>
    <lineage>
        <taxon>Bacteria</taxon>
        <taxon>Pseudomonadati</taxon>
        <taxon>Thermodesulfobacteriota</taxon>
        <taxon>Desulfovibrionia</taxon>
        <taxon>Desulfovibrionales</taxon>
        <taxon>Desulfovibrionaceae</taxon>
    </lineage>
</organism>
<evidence type="ECO:0000313" key="2">
    <source>
        <dbReference type="EMBL" id="QGY39703.1"/>
    </source>
</evidence>
<evidence type="ECO:0000256" key="1">
    <source>
        <dbReference type="ARBA" id="ARBA00044755"/>
    </source>
</evidence>
<name>A0A6I6JGR9_9BACT</name>
<dbReference type="InterPro" id="IPR007607">
    <property type="entry name" value="BacA/B"/>
</dbReference>
<proteinExistence type="inferred from homology"/>
<dbReference type="KEGG" id="psel:GM415_06085"/>
<reference evidence="2 3" key="1">
    <citation type="submission" date="2019-11" db="EMBL/GenBank/DDBJ databases">
        <authorList>
            <person name="Zheng R.K."/>
            <person name="Sun C.M."/>
        </authorList>
    </citation>
    <scope>NUCLEOTIDE SEQUENCE [LARGE SCALE GENOMIC DNA]</scope>
    <source>
        <strain evidence="2 3">SRB007</strain>
    </source>
</reference>
<dbReference type="RefSeq" id="WP_158946928.1">
    <property type="nucleotide sequence ID" value="NZ_CP046400.1"/>
</dbReference>
<comment type="similarity">
    <text evidence="1">Belongs to the bactofilin family.</text>
</comment>
<dbReference type="AlphaFoldDB" id="A0A6I6JGR9"/>